<evidence type="ECO:0000313" key="2">
    <source>
        <dbReference type="Proteomes" id="UP001596150"/>
    </source>
</evidence>
<keyword evidence="2" id="KW-1185">Reference proteome</keyword>
<dbReference type="Proteomes" id="UP001596150">
    <property type="component" value="Unassembled WGS sequence"/>
</dbReference>
<dbReference type="Pfam" id="PF13704">
    <property type="entry name" value="Glyco_tranf_2_4"/>
    <property type="match status" value="1"/>
</dbReference>
<reference evidence="2" key="1">
    <citation type="journal article" date="2019" name="Int. J. Syst. Evol. Microbiol.">
        <title>The Global Catalogue of Microorganisms (GCM) 10K type strain sequencing project: providing services to taxonomists for standard genome sequencing and annotation.</title>
        <authorList>
            <consortium name="The Broad Institute Genomics Platform"/>
            <consortium name="The Broad Institute Genome Sequencing Center for Infectious Disease"/>
            <person name="Wu L."/>
            <person name="Ma J."/>
        </authorList>
    </citation>
    <scope>NUCLEOTIDE SEQUENCE [LARGE SCALE GENOMIC DNA]</scope>
    <source>
        <strain evidence="2">KACC 12633</strain>
    </source>
</reference>
<dbReference type="Gene3D" id="3.90.550.10">
    <property type="entry name" value="Spore Coat Polysaccharide Biosynthesis Protein SpsA, Chain A"/>
    <property type="match status" value="1"/>
</dbReference>
<accession>A0ABW0PRC2</accession>
<sequence>MRLVVLLQARNEQRFLPGWLENVAPAVDGIIALDDGSEDATAEILAGHPKLIQLIRNPVGQPWSERGNHIALIKAARQHGAEWLLCVDADERLEQRFAGDIAQILDDADTKGIEAYSLQLRELWNDRSHYRKDGIWGRKARYRLFRNDPRHTKFDPRPLHRYWMPLDIVTRLASVGAHLPHNLYHLRMVRAEDRQARHQRYVTLDPDNRYQPQGYDYLVDETGMELATIPPERDFLPRRDSALFE</sequence>
<comment type="caution">
    <text evidence="1">The sequence shown here is derived from an EMBL/GenBank/DDBJ whole genome shotgun (WGS) entry which is preliminary data.</text>
</comment>
<dbReference type="EMBL" id="JBHSML010000002">
    <property type="protein sequence ID" value="MFC5514903.1"/>
    <property type="molecule type" value="Genomic_DNA"/>
</dbReference>
<dbReference type="PANTHER" id="PTHR43630">
    <property type="entry name" value="POLY-BETA-1,6-N-ACETYL-D-GLUCOSAMINE SYNTHASE"/>
    <property type="match status" value="1"/>
</dbReference>
<organism evidence="1 2">
    <name type="scientific">Kaistia terrae</name>
    <dbReference type="NCBI Taxonomy" id="537017"/>
    <lineage>
        <taxon>Bacteria</taxon>
        <taxon>Pseudomonadati</taxon>
        <taxon>Pseudomonadota</taxon>
        <taxon>Alphaproteobacteria</taxon>
        <taxon>Hyphomicrobiales</taxon>
        <taxon>Kaistiaceae</taxon>
        <taxon>Kaistia</taxon>
    </lineage>
</organism>
<gene>
    <name evidence="1" type="ORF">ACFPP9_03890</name>
</gene>
<evidence type="ECO:0000313" key="1">
    <source>
        <dbReference type="EMBL" id="MFC5514903.1"/>
    </source>
</evidence>
<dbReference type="SUPFAM" id="SSF53448">
    <property type="entry name" value="Nucleotide-diphospho-sugar transferases"/>
    <property type="match status" value="1"/>
</dbReference>
<name>A0ABW0PRC2_9HYPH</name>
<dbReference type="InterPro" id="IPR029044">
    <property type="entry name" value="Nucleotide-diphossugar_trans"/>
</dbReference>
<proteinExistence type="predicted"/>
<dbReference type="PANTHER" id="PTHR43630:SF2">
    <property type="entry name" value="GLYCOSYLTRANSFERASE"/>
    <property type="match status" value="1"/>
</dbReference>
<dbReference type="RefSeq" id="WP_266342923.1">
    <property type="nucleotide sequence ID" value="NZ_JAPKNH010000002.1"/>
</dbReference>
<protein>
    <submittedName>
        <fullName evidence="1">Glycosyltransferase family 2 protein</fullName>
    </submittedName>
</protein>